<dbReference type="Proteomes" id="UP001500751">
    <property type="component" value="Unassembled WGS sequence"/>
</dbReference>
<feature type="transmembrane region" description="Helical" evidence="8">
    <location>
        <begin position="245"/>
        <end position="264"/>
    </location>
</feature>
<evidence type="ECO:0000313" key="11">
    <source>
        <dbReference type="Proteomes" id="UP001500751"/>
    </source>
</evidence>
<dbReference type="EMBL" id="BAAAQN010000050">
    <property type="protein sequence ID" value="GAA2050930.1"/>
    <property type="molecule type" value="Genomic_DNA"/>
</dbReference>
<dbReference type="InterPro" id="IPR020846">
    <property type="entry name" value="MFS_dom"/>
</dbReference>
<evidence type="ECO:0000256" key="3">
    <source>
        <dbReference type="ARBA" id="ARBA00022475"/>
    </source>
</evidence>
<comment type="subcellular location">
    <subcellularLocation>
        <location evidence="1">Cell membrane</location>
        <topology evidence="1">Multi-pass membrane protein</topology>
    </subcellularLocation>
</comment>
<feature type="transmembrane region" description="Helical" evidence="8">
    <location>
        <begin position="276"/>
        <end position="301"/>
    </location>
</feature>
<feature type="region of interest" description="Disordered" evidence="7">
    <location>
        <begin position="1"/>
        <end position="20"/>
    </location>
</feature>
<reference evidence="10 11" key="1">
    <citation type="journal article" date="2019" name="Int. J. Syst. Evol. Microbiol.">
        <title>The Global Catalogue of Microorganisms (GCM) 10K type strain sequencing project: providing services to taxonomists for standard genome sequencing and annotation.</title>
        <authorList>
            <consortium name="The Broad Institute Genomics Platform"/>
            <consortium name="The Broad Institute Genome Sequencing Center for Infectious Disease"/>
            <person name="Wu L."/>
            <person name="Ma J."/>
        </authorList>
    </citation>
    <scope>NUCLEOTIDE SEQUENCE [LARGE SCALE GENOMIC DNA]</scope>
    <source>
        <strain evidence="10 11">JCM 16014</strain>
    </source>
</reference>
<evidence type="ECO:0000256" key="8">
    <source>
        <dbReference type="SAM" id="Phobius"/>
    </source>
</evidence>
<evidence type="ECO:0000256" key="6">
    <source>
        <dbReference type="ARBA" id="ARBA00023136"/>
    </source>
</evidence>
<evidence type="ECO:0000259" key="9">
    <source>
        <dbReference type="PROSITE" id="PS50850"/>
    </source>
</evidence>
<dbReference type="Gene3D" id="1.20.1250.20">
    <property type="entry name" value="MFS general substrate transporter like domains"/>
    <property type="match status" value="1"/>
</dbReference>
<evidence type="ECO:0000256" key="5">
    <source>
        <dbReference type="ARBA" id="ARBA00022989"/>
    </source>
</evidence>
<feature type="compositionally biased region" description="Low complexity" evidence="7">
    <location>
        <begin position="8"/>
        <end position="19"/>
    </location>
</feature>
<feature type="domain" description="Major facilitator superfamily (MFS) profile" evidence="9">
    <location>
        <begin position="29"/>
        <end position="473"/>
    </location>
</feature>
<feature type="transmembrane region" description="Helical" evidence="8">
    <location>
        <begin position="120"/>
        <end position="141"/>
    </location>
</feature>
<dbReference type="SUPFAM" id="SSF103473">
    <property type="entry name" value="MFS general substrate transporter"/>
    <property type="match status" value="1"/>
</dbReference>
<gene>
    <name evidence="10" type="ORF">GCM10009839_67120</name>
</gene>
<dbReference type="CDD" id="cd17321">
    <property type="entry name" value="MFS_MMR_MDR_like"/>
    <property type="match status" value="1"/>
</dbReference>
<evidence type="ECO:0000313" key="10">
    <source>
        <dbReference type="EMBL" id="GAA2050930.1"/>
    </source>
</evidence>
<keyword evidence="3" id="KW-1003">Cell membrane</keyword>
<dbReference type="Pfam" id="PF07690">
    <property type="entry name" value="MFS_1"/>
    <property type="match status" value="1"/>
</dbReference>
<keyword evidence="5 8" id="KW-1133">Transmembrane helix</keyword>
<evidence type="ECO:0000256" key="7">
    <source>
        <dbReference type="SAM" id="MobiDB-lite"/>
    </source>
</evidence>
<dbReference type="InterPro" id="IPR036259">
    <property type="entry name" value="MFS_trans_sf"/>
</dbReference>
<organism evidence="10 11">
    <name type="scientific">Catenulispora yoronensis</name>
    <dbReference type="NCBI Taxonomy" id="450799"/>
    <lineage>
        <taxon>Bacteria</taxon>
        <taxon>Bacillati</taxon>
        <taxon>Actinomycetota</taxon>
        <taxon>Actinomycetes</taxon>
        <taxon>Catenulisporales</taxon>
        <taxon>Catenulisporaceae</taxon>
        <taxon>Catenulispora</taxon>
    </lineage>
</organism>
<dbReference type="Gene3D" id="1.20.1720.10">
    <property type="entry name" value="Multidrug resistance protein D"/>
    <property type="match status" value="1"/>
</dbReference>
<feature type="transmembrane region" description="Helical" evidence="8">
    <location>
        <begin position="450"/>
        <end position="468"/>
    </location>
</feature>
<feature type="transmembrane region" description="Helical" evidence="8">
    <location>
        <begin position="181"/>
        <end position="201"/>
    </location>
</feature>
<dbReference type="PROSITE" id="PS50850">
    <property type="entry name" value="MFS"/>
    <property type="match status" value="1"/>
</dbReference>
<dbReference type="NCBIfam" id="TIGR00711">
    <property type="entry name" value="efflux_EmrB"/>
    <property type="match status" value="1"/>
</dbReference>
<keyword evidence="11" id="KW-1185">Reference proteome</keyword>
<dbReference type="RefSeq" id="WP_344669716.1">
    <property type="nucleotide sequence ID" value="NZ_BAAAQN010000050.1"/>
</dbReference>
<accession>A0ABN2V4K1</accession>
<feature type="transmembrane region" description="Helical" evidence="8">
    <location>
        <begin position="321"/>
        <end position="340"/>
    </location>
</feature>
<dbReference type="PRINTS" id="PR01036">
    <property type="entry name" value="TCRTETB"/>
</dbReference>
<protein>
    <submittedName>
        <fullName evidence="10">DHA2 family efflux MFS transporter permease subunit</fullName>
    </submittedName>
</protein>
<dbReference type="InterPro" id="IPR011701">
    <property type="entry name" value="MFS"/>
</dbReference>
<feature type="transmembrane region" description="Helical" evidence="8">
    <location>
        <begin position="213"/>
        <end position="233"/>
    </location>
</feature>
<feature type="transmembrane region" description="Helical" evidence="8">
    <location>
        <begin position="153"/>
        <end position="175"/>
    </location>
</feature>
<name>A0ABN2V4K1_9ACTN</name>
<feature type="transmembrane region" description="Helical" evidence="8">
    <location>
        <begin position="95"/>
        <end position="114"/>
    </location>
</feature>
<feature type="compositionally biased region" description="Polar residues" evidence="7">
    <location>
        <begin position="484"/>
        <end position="493"/>
    </location>
</feature>
<keyword evidence="4 8" id="KW-0812">Transmembrane</keyword>
<sequence length="512" mass="51967">MSREKTSAAEAAGSADTATPRMTAPQRWTLALASVASLMVVLDMLVVTTALNKIRLDLGASMAELEWTITAFTLSFAVLLMPASALGDRLGRRRMFLTGIAIFTVASAACALAPDTGLLIGARAVQGVGSALIMPHAMVLLSVAFPGRQRAKALGTFSSVTGLGTVGGPVVGGAITQGLDWHWIFWVNVPIGLLLMPLARAKTAESTGPARRLDVAGLVLVTGAAFGLVWGLVRGNAVGWAGAETVGTLAAGGVLAVAFVVWELRVDAPMLPMRFFRVPAFSGGNAAGFLMYATTVGVTFLLTQYLQVGLGYDPLATGLRLIPWTLTLTLIAPITGALVPRVGERPLLVGGLTLLAVAMGWIALIAGPDRGYAVLVAPLVLGGCGLSFAMPAAQNAVLGAVPPAAVGAASGVFNTLRQLGSTFGVAILAAVFAANGGYGSAKAFGDGFDAAMKVAAALALGAAVAGWWTPSRRSRAAAATSGSDNPASDNPASDNPAAATAPPRSETPVGSR</sequence>
<feature type="transmembrane region" description="Helical" evidence="8">
    <location>
        <begin position="372"/>
        <end position="389"/>
    </location>
</feature>
<keyword evidence="2" id="KW-0813">Transport</keyword>
<feature type="transmembrane region" description="Helical" evidence="8">
    <location>
        <begin position="419"/>
        <end position="438"/>
    </location>
</feature>
<feature type="region of interest" description="Disordered" evidence="7">
    <location>
        <begin position="474"/>
        <end position="512"/>
    </location>
</feature>
<feature type="transmembrane region" description="Helical" evidence="8">
    <location>
        <begin position="28"/>
        <end position="47"/>
    </location>
</feature>
<comment type="caution">
    <text evidence="10">The sequence shown here is derived from an EMBL/GenBank/DDBJ whole genome shotgun (WGS) entry which is preliminary data.</text>
</comment>
<evidence type="ECO:0000256" key="4">
    <source>
        <dbReference type="ARBA" id="ARBA00022692"/>
    </source>
</evidence>
<dbReference type="PANTHER" id="PTHR42718:SF46">
    <property type="entry name" value="BLR6921 PROTEIN"/>
    <property type="match status" value="1"/>
</dbReference>
<feature type="transmembrane region" description="Helical" evidence="8">
    <location>
        <begin position="347"/>
        <end position="366"/>
    </location>
</feature>
<evidence type="ECO:0000256" key="1">
    <source>
        <dbReference type="ARBA" id="ARBA00004651"/>
    </source>
</evidence>
<proteinExistence type="predicted"/>
<dbReference type="PANTHER" id="PTHR42718">
    <property type="entry name" value="MAJOR FACILITATOR SUPERFAMILY MULTIDRUG TRANSPORTER MFSC"/>
    <property type="match status" value="1"/>
</dbReference>
<keyword evidence="6 8" id="KW-0472">Membrane</keyword>
<evidence type="ECO:0000256" key="2">
    <source>
        <dbReference type="ARBA" id="ARBA00022448"/>
    </source>
</evidence>
<dbReference type="InterPro" id="IPR004638">
    <property type="entry name" value="EmrB-like"/>
</dbReference>
<feature type="transmembrane region" description="Helical" evidence="8">
    <location>
        <begin position="67"/>
        <end position="86"/>
    </location>
</feature>